<dbReference type="Proteomes" id="UP000299102">
    <property type="component" value="Unassembled WGS sequence"/>
</dbReference>
<proteinExistence type="predicted"/>
<accession>A0A4C1UKE1</accession>
<dbReference type="EMBL" id="BGZK01000182">
    <property type="protein sequence ID" value="GBP26620.1"/>
    <property type="molecule type" value="Genomic_DNA"/>
</dbReference>
<evidence type="ECO:0000256" key="1">
    <source>
        <dbReference type="SAM" id="MobiDB-lite"/>
    </source>
</evidence>
<keyword evidence="3" id="KW-1185">Reference proteome</keyword>
<organism evidence="2 3">
    <name type="scientific">Eumeta variegata</name>
    <name type="common">Bagworm moth</name>
    <name type="synonym">Eumeta japonica</name>
    <dbReference type="NCBI Taxonomy" id="151549"/>
    <lineage>
        <taxon>Eukaryota</taxon>
        <taxon>Metazoa</taxon>
        <taxon>Ecdysozoa</taxon>
        <taxon>Arthropoda</taxon>
        <taxon>Hexapoda</taxon>
        <taxon>Insecta</taxon>
        <taxon>Pterygota</taxon>
        <taxon>Neoptera</taxon>
        <taxon>Endopterygota</taxon>
        <taxon>Lepidoptera</taxon>
        <taxon>Glossata</taxon>
        <taxon>Ditrysia</taxon>
        <taxon>Tineoidea</taxon>
        <taxon>Psychidae</taxon>
        <taxon>Oiketicinae</taxon>
        <taxon>Eumeta</taxon>
    </lineage>
</organism>
<comment type="caution">
    <text evidence="2">The sequence shown here is derived from an EMBL/GenBank/DDBJ whole genome shotgun (WGS) entry which is preliminary data.</text>
</comment>
<protein>
    <submittedName>
        <fullName evidence="2">Uncharacterized protein</fullName>
    </submittedName>
</protein>
<evidence type="ECO:0000313" key="2">
    <source>
        <dbReference type="EMBL" id="GBP26620.1"/>
    </source>
</evidence>
<dbReference type="OrthoDB" id="10250105at2759"/>
<feature type="region of interest" description="Disordered" evidence="1">
    <location>
        <begin position="32"/>
        <end position="55"/>
    </location>
</feature>
<feature type="compositionally biased region" description="Polar residues" evidence="1">
    <location>
        <begin position="32"/>
        <end position="43"/>
    </location>
</feature>
<gene>
    <name evidence="2" type="ORF">EVAR_18257_1</name>
</gene>
<evidence type="ECO:0000313" key="3">
    <source>
        <dbReference type="Proteomes" id="UP000299102"/>
    </source>
</evidence>
<reference evidence="2 3" key="1">
    <citation type="journal article" date="2019" name="Commun. Biol.">
        <title>The bagworm genome reveals a unique fibroin gene that provides high tensile strength.</title>
        <authorList>
            <person name="Kono N."/>
            <person name="Nakamura H."/>
            <person name="Ohtoshi R."/>
            <person name="Tomita M."/>
            <person name="Numata K."/>
            <person name="Arakawa K."/>
        </authorList>
    </citation>
    <scope>NUCLEOTIDE SEQUENCE [LARGE SCALE GENOMIC DNA]</scope>
</reference>
<name>A0A4C1UKE1_EUMVA</name>
<dbReference type="AlphaFoldDB" id="A0A4C1UKE1"/>
<sequence>MVYQIKATKTTPSKLAQCGSEAADDPYTSIADATTTSETQSLTRHTKHGENECARRSLKYPVAHSTRSHRHATHLGQCHDAPERRDAQFEKLWSMAYNLLQRLKASTRGKNEYEINSLWHLTLKLGGGPRH</sequence>